<organism evidence="1 2">
    <name type="scientific">Hyunsoonleella pacifica</name>
    <dbReference type="NCBI Taxonomy" id="1080224"/>
    <lineage>
        <taxon>Bacteria</taxon>
        <taxon>Pseudomonadati</taxon>
        <taxon>Bacteroidota</taxon>
        <taxon>Flavobacteriia</taxon>
        <taxon>Flavobacteriales</taxon>
        <taxon>Flavobacteriaceae</taxon>
    </lineage>
</organism>
<comment type="caution">
    <text evidence="1">The sequence shown here is derived from an EMBL/GenBank/DDBJ whole genome shotgun (WGS) entry which is preliminary data.</text>
</comment>
<reference evidence="1 2" key="1">
    <citation type="journal article" date="2015" name="Int. J. Syst. Evol. Microbiol.">
        <title>Hyunsoonleella pacifica sp. nov., isolated from seawater of South Pacific Gyre.</title>
        <authorList>
            <person name="Gao X."/>
            <person name="Zhang Z."/>
            <person name="Dai X."/>
            <person name="Zhang X.H."/>
        </authorList>
    </citation>
    <scope>NUCLEOTIDE SEQUENCE [LARGE SCALE GENOMIC DNA]</scope>
    <source>
        <strain evidence="1 2">SW033</strain>
    </source>
</reference>
<gene>
    <name evidence="1" type="ORF">EYD46_09110</name>
</gene>
<evidence type="ECO:0000313" key="1">
    <source>
        <dbReference type="EMBL" id="TBN16776.1"/>
    </source>
</evidence>
<proteinExistence type="predicted"/>
<dbReference type="OrthoDB" id="769863at2"/>
<dbReference type="RefSeq" id="WP_130936756.1">
    <property type="nucleotide sequence ID" value="NZ_BMEE01000002.1"/>
</dbReference>
<protein>
    <submittedName>
        <fullName evidence="1">Uncharacterized protein</fullName>
    </submittedName>
</protein>
<accession>A0A4Q9FPL1</accession>
<dbReference type="AlphaFoldDB" id="A0A4Q9FPL1"/>
<keyword evidence="2" id="KW-1185">Reference proteome</keyword>
<sequence length="127" mass="14651">MSIKPIFSGKPYDIEEIKMSKDTFFAKINVITGEEGEFWVSISPSLNVSGYGKTKEEAQESFHYHMQLFWEELKALKMNTRHLMLKDLGWNNKFYAKKQYSKAFVDENGVLQDLKSAEINSLESQAA</sequence>
<dbReference type="Proteomes" id="UP000292372">
    <property type="component" value="Unassembled WGS sequence"/>
</dbReference>
<dbReference type="EMBL" id="SIRS01000003">
    <property type="protein sequence ID" value="TBN16776.1"/>
    <property type="molecule type" value="Genomic_DNA"/>
</dbReference>
<name>A0A4Q9FPL1_9FLAO</name>
<evidence type="ECO:0000313" key="2">
    <source>
        <dbReference type="Proteomes" id="UP000292372"/>
    </source>
</evidence>